<dbReference type="EMBL" id="QLMC01000007">
    <property type="protein sequence ID" value="RAJ92553.1"/>
    <property type="molecule type" value="Genomic_DNA"/>
</dbReference>
<organism evidence="2 3">
    <name type="scientific">Larkinella arboricola</name>
    <dbReference type="NCBI Taxonomy" id="643671"/>
    <lineage>
        <taxon>Bacteria</taxon>
        <taxon>Pseudomonadati</taxon>
        <taxon>Bacteroidota</taxon>
        <taxon>Cytophagia</taxon>
        <taxon>Cytophagales</taxon>
        <taxon>Spirosomataceae</taxon>
        <taxon>Larkinella</taxon>
    </lineage>
</organism>
<dbReference type="OrthoDB" id="9781757at2"/>
<accession>A0A327WPA0</accession>
<protein>
    <submittedName>
        <fullName evidence="2">SnoaL-like protein</fullName>
    </submittedName>
</protein>
<gene>
    <name evidence="2" type="ORF">LX87_04883</name>
</gene>
<dbReference type="InterPro" id="IPR032710">
    <property type="entry name" value="NTF2-like_dom_sf"/>
</dbReference>
<dbReference type="Gene3D" id="3.10.450.50">
    <property type="match status" value="1"/>
</dbReference>
<dbReference type="InterPro" id="IPR037401">
    <property type="entry name" value="SnoaL-like"/>
</dbReference>
<evidence type="ECO:0000313" key="2">
    <source>
        <dbReference type="EMBL" id="RAJ92553.1"/>
    </source>
</evidence>
<dbReference type="AlphaFoldDB" id="A0A327WPA0"/>
<keyword evidence="3" id="KW-1185">Reference proteome</keyword>
<evidence type="ECO:0000259" key="1">
    <source>
        <dbReference type="Pfam" id="PF12680"/>
    </source>
</evidence>
<sequence length="155" mass="17967">MRQLFLLVFFFFGLLIQSRAQSSRQKPISRAEFTRLMQTIADGLNENNGRKAADCFALDAIYSEPPNKQIYRGRDRIFEFFGGWKGRPKITQMVWHHLAFDEQTQTGSGEFSLTYGSTVHGMVSIRIRDGLIGNWREYVYQSALDWNGFVLQNPF</sequence>
<feature type="domain" description="SnoaL-like" evidence="1">
    <location>
        <begin position="41"/>
        <end position="132"/>
    </location>
</feature>
<dbReference type="Pfam" id="PF12680">
    <property type="entry name" value="SnoaL_2"/>
    <property type="match status" value="1"/>
</dbReference>
<evidence type="ECO:0000313" key="3">
    <source>
        <dbReference type="Proteomes" id="UP000248790"/>
    </source>
</evidence>
<dbReference type="RefSeq" id="WP_111630895.1">
    <property type="nucleotide sequence ID" value="NZ_QLMC01000007.1"/>
</dbReference>
<reference evidence="2 3" key="1">
    <citation type="submission" date="2018-06" db="EMBL/GenBank/DDBJ databases">
        <title>Genomic Encyclopedia of Archaeal and Bacterial Type Strains, Phase II (KMG-II): from individual species to whole genera.</title>
        <authorList>
            <person name="Goeker M."/>
        </authorList>
    </citation>
    <scope>NUCLEOTIDE SEQUENCE [LARGE SCALE GENOMIC DNA]</scope>
    <source>
        <strain evidence="2 3">DSM 21851</strain>
    </source>
</reference>
<proteinExistence type="predicted"/>
<name>A0A327WPA0_LARAB</name>
<dbReference type="Proteomes" id="UP000248790">
    <property type="component" value="Unassembled WGS sequence"/>
</dbReference>
<dbReference type="SUPFAM" id="SSF54427">
    <property type="entry name" value="NTF2-like"/>
    <property type="match status" value="1"/>
</dbReference>
<comment type="caution">
    <text evidence="2">The sequence shown here is derived from an EMBL/GenBank/DDBJ whole genome shotgun (WGS) entry which is preliminary data.</text>
</comment>